<feature type="compositionally biased region" description="Basic and acidic residues" evidence="1">
    <location>
        <begin position="67"/>
        <end position="76"/>
    </location>
</feature>
<feature type="region of interest" description="Disordered" evidence="1">
    <location>
        <begin position="58"/>
        <end position="89"/>
    </location>
</feature>
<dbReference type="EMBL" id="JAIRBB010000001">
    <property type="protein sequence ID" value="MCG2429778.1"/>
    <property type="molecule type" value="Genomic_DNA"/>
</dbReference>
<accession>A0A9X1U4R7</accession>
<evidence type="ECO:0000313" key="3">
    <source>
        <dbReference type="Proteomes" id="UP001139462"/>
    </source>
</evidence>
<protein>
    <submittedName>
        <fullName evidence="2">Uncharacterized protein</fullName>
    </submittedName>
</protein>
<organism evidence="2 3">
    <name type="scientific">Aequorivita xiaoshiensis</name>
    <dbReference type="NCBI Taxonomy" id="2874476"/>
    <lineage>
        <taxon>Bacteria</taxon>
        <taxon>Pseudomonadati</taxon>
        <taxon>Bacteroidota</taxon>
        <taxon>Flavobacteriia</taxon>
        <taxon>Flavobacteriales</taxon>
        <taxon>Flavobacteriaceae</taxon>
        <taxon>Aequorivita</taxon>
    </lineage>
</organism>
<keyword evidence="3" id="KW-1185">Reference proteome</keyword>
<evidence type="ECO:0000313" key="2">
    <source>
        <dbReference type="EMBL" id="MCG2429778.1"/>
    </source>
</evidence>
<reference evidence="2" key="1">
    <citation type="submission" date="2021-09" db="EMBL/GenBank/DDBJ databases">
        <title>Genome of Aequorivita sp. strain F64183.</title>
        <authorList>
            <person name="Wang Y."/>
        </authorList>
    </citation>
    <scope>NUCLEOTIDE SEQUENCE</scope>
    <source>
        <strain evidence="2">F64183</strain>
    </source>
</reference>
<dbReference type="RefSeq" id="WP_237606509.1">
    <property type="nucleotide sequence ID" value="NZ_JAIRBB010000001.1"/>
</dbReference>
<gene>
    <name evidence="2" type="ORF">K8344_01500</name>
</gene>
<dbReference type="AlphaFoldDB" id="A0A9X1U4R7"/>
<proteinExistence type="predicted"/>
<comment type="caution">
    <text evidence="2">The sequence shown here is derived from an EMBL/GenBank/DDBJ whole genome shotgun (WGS) entry which is preliminary data.</text>
</comment>
<name>A0A9X1U4R7_9FLAO</name>
<dbReference type="Proteomes" id="UP001139462">
    <property type="component" value="Unassembled WGS sequence"/>
</dbReference>
<evidence type="ECO:0000256" key="1">
    <source>
        <dbReference type="SAM" id="MobiDB-lite"/>
    </source>
</evidence>
<sequence length="280" mass="32656">MKKKLREQLSTVAKKIIANESTFETTSVKGLVRELYDKLIVLEYLEKQLDGDYGIAPEKEVEQEESLDSKSFREENWFTEPEPVPQPEHKEDLIEPLMEKIKDIVAQMPEESDKIDEMLDELLPKVEEPKIPEESAPDTASSNHIKNELEEFASTYQRMPEFERKQTNLFSNPVEVSEPVEVKDIEEKRQPAPETKVKSLNDVVNKGLNVGLNDRLAFIKHLFDGQIEDYTRVLSQINTLQSYEEAQSFINAQVKPDYNQWENKEVYAERFMNIIEKRFN</sequence>